<evidence type="ECO:0000256" key="2">
    <source>
        <dbReference type="ARBA" id="ARBA00022722"/>
    </source>
</evidence>
<dbReference type="GO" id="GO:0004527">
    <property type="term" value="F:exonuclease activity"/>
    <property type="evidence" value="ECO:0007669"/>
    <property type="project" value="UniProtKB-KW"/>
</dbReference>
<evidence type="ECO:0000313" key="7">
    <source>
        <dbReference type="EMBL" id="KAK5111339.1"/>
    </source>
</evidence>
<keyword evidence="3" id="KW-0378">Hydrolase</keyword>
<organism evidence="7 8">
    <name type="scientific">Meristemomyces frigidus</name>
    <dbReference type="NCBI Taxonomy" id="1508187"/>
    <lineage>
        <taxon>Eukaryota</taxon>
        <taxon>Fungi</taxon>
        <taxon>Dikarya</taxon>
        <taxon>Ascomycota</taxon>
        <taxon>Pezizomycotina</taxon>
        <taxon>Dothideomycetes</taxon>
        <taxon>Dothideomycetidae</taxon>
        <taxon>Mycosphaerellales</taxon>
        <taxon>Teratosphaeriaceae</taxon>
        <taxon>Meristemomyces</taxon>
    </lineage>
</organism>
<dbReference type="InterPro" id="IPR036397">
    <property type="entry name" value="RNaseH_sf"/>
</dbReference>
<dbReference type="GO" id="GO:0003676">
    <property type="term" value="F:nucleic acid binding"/>
    <property type="evidence" value="ECO:0007669"/>
    <property type="project" value="InterPro"/>
</dbReference>
<dbReference type="Gene3D" id="3.30.420.10">
    <property type="entry name" value="Ribonuclease H-like superfamily/Ribonuclease H"/>
    <property type="match status" value="1"/>
</dbReference>
<gene>
    <name evidence="7" type="ORF">LTR62_005179</name>
</gene>
<dbReference type="InterPro" id="IPR013520">
    <property type="entry name" value="Ribonucl_H"/>
</dbReference>
<keyword evidence="2" id="KW-0540">Nuclease</keyword>
<reference evidence="7" key="1">
    <citation type="submission" date="2023-08" db="EMBL/GenBank/DDBJ databases">
        <title>Black Yeasts Isolated from many extreme environments.</title>
        <authorList>
            <person name="Coleine C."/>
            <person name="Stajich J.E."/>
            <person name="Selbmann L."/>
        </authorList>
    </citation>
    <scope>NUCLEOTIDE SEQUENCE</scope>
    <source>
        <strain evidence="7">CCFEE 5401</strain>
    </source>
</reference>
<dbReference type="GO" id="GO:0005634">
    <property type="term" value="C:nucleus"/>
    <property type="evidence" value="ECO:0007669"/>
    <property type="project" value="TreeGrafter"/>
</dbReference>
<evidence type="ECO:0000256" key="1">
    <source>
        <dbReference type="ARBA" id="ARBA00022552"/>
    </source>
</evidence>
<keyword evidence="4" id="KW-0269">Exonuclease</keyword>
<protein>
    <recommendedName>
        <fullName evidence="6">Exonuclease domain-containing protein</fullName>
    </recommendedName>
</protein>
<sequence>MDLVTPIIAIDAEFQIVHDRSENTNRQRIGRFSAVNYDGEVIYDVFAYRAEDPNEFTFLPPPDKKLGVYKADLEPANGARPFAEVEANIKAIIEAAEKVVGHSIQNDIKACSPGLWDNILLPRDTQLYEPYRVYGRGEQRLPKLSVLAEQVLGLSIQGVEHSSVEDARVTMLLYRKEEAGIEEATKEAGYWAYMKIKREALALLLRELFREPRDSNFGGIFG</sequence>
<dbReference type="SMART" id="SM00479">
    <property type="entry name" value="EXOIII"/>
    <property type="match status" value="1"/>
</dbReference>
<dbReference type="PANTHER" id="PTHR12801">
    <property type="entry name" value="RNA EXONUCLEASE REXO1 / RECO3 FAMILY MEMBER-RELATED"/>
    <property type="match status" value="1"/>
</dbReference>
<evidence type="ECO:0000313" key="8">
    <source>
        <dbReference type="Proteomes" id="UP001310890"/>
    </source>
</evidence>
<name>A0AAN7YNR7_9PEZI</name>
<dbReference type="Proteomes" id="UP001310890">
    <property type="component" value="Unassembled WGS sequence"/>
</dbReference>
<dbReference type="AlphaFoldDB" id="A0AAN7YNR7"/>
<dbReference type="EMBL" id="JAVRRL010000040">
    <property type="protein sequence ID" value="KAK5111339.1"/>
    <property type="molecule type" value="Genomic_DNA"/>
</dbReference>
<dbReference type="SUPFAM" id="SSF53098">
    <property type="entry name" value="Ribonuclease H-like"/>
    <property type="match status" value="1"/>
</dbReference>
<comment type="function">
    <text evidence="5">Exoribonuclease involved in ribosome biosynthesis. Involved in the processing of ITS1, the internal transcribed spacer localized between the 18S and 5.8S rRNAs.</text>
</comment>
<comment type="caution">
    <text evidence="7">The sequence shown here is derived from an EMBL/GenBank/DDBJ whole genome shotgun (WGS) entry which is preliminary data.</text>
</comment>
<dbReference type="GO" id="GO:0006364">
    <property type="term" value="P:rRNA processing"/>
    <property type="evidence" value="ECO:0007669"/>
    <property type="project" value="UniProtKB-KW"/>
</dbReference>
<evidence type="ECO:0000256" key="5">
    <source>
        <dbReference type="ARBA" id="ARBA00025599"/>
    </source>
</evidence>
<evidence type="ECO:0000256" key="3">
    <source>
        <dbReference type="ARBA" id="ARBA00022801"/>
    </source>
</evidence>
<proteinExistence type="predicted"/>
<dbReference type="PANTHER" id="PTHR12801:SF45">
    <property type="entry name" value="RNA EXONUCLEASE 4"/>
    <property type="match status" value="1"/>
</dbReference>
<evidence type="ECO:0000259" key="6">
    <source>
        <dbReference type="SMART" id="SM00479"/>
    </source>
</evidence>
<keyword evidence="1" id="KW-0698">rRNA processing</keyword>
<feature type="domain" description="Exonuclease" evidence="6">
    <location>
        <begin position="6"/>
        <end position="183"/>
    </location>
</feature>
<evidence type="ECO:0000256" key="4">
    <source>
        <dbReference type="ARBA" id="ARBA00022839"/>
    </source>
</evidence>
<dbReference type="InterPro" id="IPR012337">
    <property type="entry name" value="RNaseH-like_sf"/>
</dbReference>
<accession>A0AAN7YNR7</accession>
<dbReference type="InterPro" id="IPR047021">
    <property type="entry name" value="REXO1/3/4-like"/>
</dbReference>